<gene>
    <name evidence="3" type="ORF">J2S43_005798</name>
</gene>
<keyword evidence="1" id="KW-0472">Membrane</keyword>
<dbReference type="Proteomes" id="UP001240984">
    <property type="component" value="Unassembled WGS sequence"/>
</dbReference>
<reference evidence="3 4" key="1">
    <citation type="submission" date="2023-07" db="EMBL/GenBank/DDBJ databases">
        <title>Sequencing the genomes of 1000 actinobacteria strains.</title>
        <authorList>
            <person name="Klenk H.-P."/>
        </authorList>
    </citation>
    <scope>NUCLEOTIDE SEQUENCE [LARGE SCALE GENOMIC DNA]</scope>
    <source>
        <strain evidence="3 4">DSM 44710</strain>
    </source>
</reference>
<keyword evidence="4" id="KW-1185">Reference proteome</keyword>
<proteinExistence type="predicted"/>
<name>A0ABT9N1Y9_9ACTN</name>
<evidence type="ECO:0000259" key="2">
    <source>
        <dbReference type="Pfam" id="PF10756"/>
    </source>
</evidence>
<feature type="transmembrane region" description="Helical" evidence="1">
    <location>
        <begin position="38"/>
        <end position="57"/>
    </location>
</feature>
<dbReference type="RefSeq" id="WP_306834499.1">
    <property type="nucleotide sequence ID" value="NZ_JAUSRA010000001.1"/>
</dbReference>
<dbReference type="InterPro" id="IPR019692">
    <property type="entry name" value="CFP-6_PH"/>
</dbReference>
<evidence type="ECO:0000313" key="4">
    <source>
        <dbReference type="Proteomes" id="UP001240984"/>
    </source>
</evidence>
<keyword evidence="1" id="KW-1133">Transmembrane helix</keyword>
<feature type="domain" description="Low molecular weight protein antigen 6 PH" evidence="2">
    <location>
        <begin position="54"/>
        <end position="115"/>
    </location>
</feature>
<dbReference type="EMBL" id="JAUSRA010000001">
    <property type="protein sequence ID" value="MDP9797286.1"/>
    <property type="molecule type" value="Genomic_DNA"/>
</dbReference>
<evidence type="ECO:0000313" key="3">
    <source>
        <dbReference type="EMBL" id="MDP9797286.1"/>
    </source>
</evidence>
<dbReference type="Pfam" id="PF10756">
    <property type="entry name" value="bPH_6"/>
    <property type="match status" value="1"/>
</dbReference>
<keyword evidence="1" id="KW-0812">Transmembrane</keyword>
<evidence type="ECO:0000256" key="1">
    <source>
        <dbReference type="SAM" id="Phobius"/>
    </source>
</evidence>
<protein>
    <recommendedName>
        <fullName evidence="2">Low molecular weight protein antigen 6 PH domain-containing protein</fullName>
    </recommendedName>
</protein>
<accession>A0ABT9N1Y9</accession>
<comment type="caution">
    <text evidence="3">The sequence shown here is derived from an EMBL/GenBank/DDBJ whole genome shotgun (WGS) entry which is preliminary data.</text>
</comment>
<sequence length="130" mass="13641">MSSGKSTVIRYRQAGPIAVAAAIATVSSVPVAAENPWLLTIGLIPLAVLVWAVRSGTDAGPRGLRVRALLGSRRIAWPEVAEIAPSGRNRVFALLTDGTVIRLTGVPARAIPQLLKAGEQTLATEDEIPK</sequence>
<organism evidence="3 4">
    <name type="scientific">Catenuloplanes nepalensis</name>
    <dbReference type="NCBI Taxonomy" id="587533"/>
    <lineage>
        <taxon>Bacteria</taxon>
        <taxon>Bacillati</taxon>
        <taxon>Actinomycetota</taxon>
        <taxon>Actinomycetes</taxon>
        <taxon>Micromonosporales</taxon>
        <taxon>Micromonosporaceae</taxon>
        <taxon>Catenuloplanes</taxon>
    </lineage>
</organism>